<evidence type="ECO:0000259" key="7">
    <source>
        <dbReference type="PROSITE" id="PS50863"/>
    </source>
</evidence>
<evidence type="ECO:0000313" key="9">
    <source>
        <dbReference type="Proteomes" id="UP001603857"/>
    </source>
</evidence>
<reference evidence="8 9" key="1">
    <citation type="submission" date="2024-08" db="EMBL/GenBank/DDBJ databases">
        <title>Insights into the chromosomal genome structure of Flemingia macrophylla.</title>
        <authorList>
            <person name="Ding Y."/>
            <person name="Zhao Y."/>
            <person name="Bi W."/>
            <person name="Wu M."/>
            <person name="Zhao G."/>
            <person name="Gong Y."/>
            <person name="Li W."/>
            <person name="Zhang P."/>
        </authorList>
    </citation>
    <scope>NUCLEOTIDE SEQUENCE [LARGE SCALE GENOMIC DNA]</scope>
    <source>
        <strain evidence="8">DYQJB</strain>
        <tissue evidence="8">Leaf</tissue>
    </source>
</reference>
<evidence type="ECO:0000256" key="5">
    <source>
        <dbReference type="ARBA" id="ARBA00023242"/>
    </source>
</evidence>
<dbReference type="SMART" id="SM01019">
    <property type="entry name" value="B3"/>
    <property type="match status" value="1"/>
</dbReference>
<comment type="caution">
    <text evidence="8">The sequence shown here is derived from an EMBL/GenBank/DDBJ whole genome shotgun (WGS) entry which is preliminary data.</text>
</comment>
<dbReference type="InterPro" id="IPR057743">
    <property type="entry name" value="Zfn_VAL1-3_N"/>
</dbReference>
<feature type="region of interest" description="Disordered" evidence="6">
    <location>
        <begin position="691"/>
        <end position="729"/>
    </location>
</feature>
<dbReference type="GO" id="GO:0005634">
    <property type="term" value="C:nucleus"/>
    <property type="evidence" value="ECO:0007669"/>
    <property type="project" value="UniProtKB-SubCell"/>
</dbReference>
<name>A0ABD1L1H7_9FABA</name>
<evidence type="ECO:0000256" key="4">
    <source>
        <dbReference type="ARBA" id="ARBA00023163"/>
    </source>
</evidence>
<feature type="compositionally biased region" description="Basic and acidic residues" evidence="6">
    <location>
        <begin position="695"/>
        <end position="706"/>
    </location>
</feature>
<dbReference type="InterPro" id="IPR003340">
    <property type="entry name" value="B3_DNA-bd"/>
</dbReference>
<keyword evidence="9" id="KW-1185">Reference proteome</keyword>
<feature type="domain" description="TF-B3" evidence="7">
    <location>
        <begin position="341"/>
        <end position="443"/>
    </location>
</feature>
<dbReference type="SUPFAM" id="SSF101936">
    <property type="entry name" value="DNA-binding pseudobarrel domain"/>
    <property type="match status" value="1"/>
</dbReference>
<evidence type="ECO:0000256" key="2">
    <source>
        <dbReference type="ARBA" id="ARBA00023015"/>
    </source>
</evidence>
<gene>
    <name evidence="8" type="ORF">Fmac_031245</name>
</gene>
<dbReference type="AlphaFoldDB" id="A0ABD1L1H7"/>
<evidence type="ECO:0000256" key="6">
    <source>
        <dbReference type="SAM" id="MobiDB-lite"/>
    </source>
</evidence>
<sequence length="729" mass="80369">MFAEQKCATSTWGDGDLRGAVASGRVRAKNQGVDGGAEEDEDVRSWDRCHRFCWCLAGTLFPLTSTVLERTAFVGYVGICTLGLSAYANSIFCEKFHRLQTGWRECGSCKKSIHCGCIVSRCLFEYDDFGGIECATCVNTSQLGLMRNTENSNAIGSSTKDNTNDRHIENIDGSMVDRAGKGKMVQLCGIAEARESSRWPQSEKNVTDSCIGPNMQEDTRFSNMMKPPSHSLAFTTPENNGPTGVTRSMNKSQPVNISLGGNSVLTSALESLEERLEGKALSLSMKLETIQAVIPPQERIARPPPNGRGKSLSISRYWPKMTDHEMEQLSERMKCTVVPLFEKTLSVSDAGRIGRLVLPKSCAETFFPPIEESEGLPLQMLDVMGNEWTFQFRFWPNNNSRMYVLEGITTCMQVLQLKAGDTVIFSQMDNSGSKYAFGYRRASGSIDMQEIHLFAATAKLRSGSNYLLNWKGKGEPFLNGCSEHLRWGIACLQTENCKMLNSDLLQRPISVSEGMTQTSGPMKSLLQNGDAMELSVTIKQAQNLLTPPPRVKPNIVKVEDQEFEEYEEPPVIGQRTEINVHPSGSASEEMSPKKLENIPATSTKFIRKRRTMRKPGTSQVHGLNALANAAVLGDDVAEPVGATTKHPRHRLGCTCIVCSQPPSGKGKHKPTCTCVACMSMKRRFNTLYARKRQHGQSDADDVHGGDEGTSNGASRDHIDLNSHPYSEDI</sequence>
<proteinExistence type="predicted"/>
<dbReference type="PANTHER" id="PTHR46245:SF3">
    <property type="entry name" value="B3 DOMAIN-CONTAINING TRANSCRIPTION REPRESSOR VAL1"/>
    <property type="match status" value="1"/>
</dbReference>
<dbReference type="PROSITE" id="PS50863">
    <property type="entry name" value="B3"/>
    <property type="match status" value="1"/>
</dbReference>
<protein>
    <recommendedName>
        <fullName evidence="7">TF-B3 domain-containing protein</fullName>
    </recommendedName>
</protein>
<dbReference type="CDD" id="cd10017">
    <property type="entry name" value="B3_DNA"/>
    <property type="match status" value="1"/>
</dbReference>
<dbReference type="Pfam" id="PF25813">
    <property type="entry name" value="zf_VAL1_N"/>
    <property type="match status" value="1"/>
</dbReference>
<dbReference type="Proteomes" id="UP001603857">
    <property type="component" value="Unassembled WGS sequence"/>
</dbReference>
<comment type="subcellular location">
    <subcellularLocation>
        <location evidence="1">Nucleus</location>
    </subcellularLocation>
</comment>
<dbReference type="PANTHER" id="PTHR46245">
    <property type="entry name" value="B3 DOMAIN-CONTAINING PROTEIN OS07G0563300"/>
    <property type="match status" value="1"/>
</dbReference>
<keyword evidence="4" id="KW-0804">Transcription</keyword>
<dbReference type="EMBL" id="JBGMDY010000011">
    <property type="protein sequence ID" value="KAL2317369.1"/>
    <property type="molecule type" value="Genomic_DNA"/>
</dbReference>
<keyword evidence="5" id="KW-0539">Nucleus</keyword>
<dbReference type="GO" id="GO:0003677">
    <property type="term" value="F:DNA binding"/>
    <property type="evidence" value="ECO:0007669"/>
    <property type="project" value="UniProtKB-KW"/>
</dbReference>
<dbReference type="InterPro" id="IPR015300">
    <property type="entry name" value="DNA-bd_pseudobarrel_sf"/>
</dbReference>
<keyword evidence="3" id="KW-0238">DNA-binding</keyword>
<accession>A0ABD1L1H7</accession>
<dbReference type="Gene3D" id="2.40.330.10">
    <property type="entry name" value="DNA-binding pseudobarrel domain"/>
    <property type="match status" value="1"/>
</dbReference>
<organism evidence="8 9">
    <name type="scientific">Flemingia macrophylla</name>
    <dbReference type="NCBI Taxonomy" id="520843"/>
    <lineage>
        <taxon>Eukaryota</taxon>
        <taxon>Viridiplantae</taxon>
        <taxon>Streptophyta</taxon>
        <taxon>Embryophyta</taxon>
        <taxon>Tracheophyta</taxon>
        <taxon>Spermatophyta</taxon>
        <taxon>Magnoliopsida</taxon>
        <taxon>eudicotyledons</taxon>
        <taxon>Gunneridae</taxon>
        <taxon>Pentapetalae</taxon>
        <taxon>rosids</taxon>
        <taxon>fabids</taxon>
        <taxon>Fabales</taxon>
        <taxon>Fabaceae</taxon>
        <taxon>Papilionoideae</taxon>
        <taxon>50 kb inversion clade</taxon>
        <taxon>NPAAA clade</taxon>
        <taxon>indigoferoid/millettioid clade</taxon>
        <taxon>Phaseoleae</taxon>
        <taxon>Flemingia</taxon>
    </lineage>
</organism>
<dbReference type="Pfam" id="PF02362">
    <property type="entry name" value="B3"/>
    <property type="match status" value="1"/>
</dbReference>
<keyword evidence="2" id="KW-0805">Transcription regulation</keyword>
<evidence type="ECO:0000313" key="8">
    <source>
        <dbReference type="EMBL" id="KAL2317369.1"/>
    </source>
</evidence>
<evidence type="ECO:0000256" key="3">
    <source>
        <dbReference type="ARBA" id="ARBA00023125"/>
    </source>
</evidence>
<evidence type="ECO:0000256" key="1">
    <source>
        <dbReference type="ARBA" id="ARBA00004123"/>
    </source>
</evidence>